<organism evidence="4">
    <name type="scientific">hydrothermal vent metagenome</name>
    <dbReference type="NCBI Taxonomy" id="652676"/>
    <lineage>
        <taxon>unclassified sequences</taxon>
        <taxon>metagenomes</taxon>
        <taxon>ecological metagenomes</taxon>
    </lineage>
</organism>
<dbReference type="Gene3D" id="3.40.50.720">
    <property type="entry name" value="NAD(P)-binding Rossmann-like Domain"/>
    <property type="match status" value="1"/>
</dbReference>
<sequence length="333" mass="35643">MTTPLPKLMTAIEISEFGSPEVLKPVQMPLPVIKGGDLLIKTYAAGVNRPDIMQRTGMYPPPKGASKIPGLEVSGEVVEIGGGVTGWKLGDKVTALLSGGGYAEYCTVQAAQCLPVPENLTMIEAAGLPETFFTVWSNVFDRGGLKEGETFMVHGGTSGIGTAAIQLAKAFGATVITTSGTNRKTDFCTELGADLSINYKTQDFAEEVKSFTGGKGVNLLLDMVAGDYMKKNFTVMAVEGRIVLIAVLRGPKIKANILPIMLKRLTFTGSTLRARETAFKADIAESLRQKVWPLIEQGRIKPVINKVFSLKDAAAAHQYLESGENMGKIILTV</sequence>
<dbReference type="InterPro" id="IPR036291">
    <property type="entry name" value="NAD(P)-bd_dom_sf"/>
</dbReference>
<gene>
    <name evidence="4" type="ORF">MNBD_ALPHA03-1527</name>
</gene>
<dbReference type="SUPFAM" id="SSF51735">
    <property type="entry name" value="NAD(P)-binding Rossmann-fold domains"/>
    <property type="match status" value="1"/>
</dbReference>
<evidence type="ECO:0000259" key="3">
    <source>
        <dbReference type="SMART" id="SM00829"/>
    </source>
</evidence>
<dbReference type="InterPro" id="IPR013149">
    <property type="entry name" value="ADH-like_C"/>
</dbReference>
<dbReference type="NCBIfam" id="TIGR02824">
    <property type="entry name" value="quinone_pig3"/>
    <property type="match status" value="1"/>
</dbReference>
<feature type="domain" description="Enoyl reductase (ER)" evidence="3">
    <location>
        <begin position="18"/>
        <end position="331"/>
    </location>
</feature>
<dbReference type="GO" id="GO:0003960">
    <property type="term" value="F:quinone reductase (NADPH) activity"/>
    <property type="evidence" value="ECO:0007669"/>
    <property type="project" value="UniProtKB-EC"/>
</dbReference>
<dbReference type="SUPFAM" id="SSF50129">
    <property type="entry name" value="GroES-like"/>
    <property type="match status" value="1"/>
</dbReference>
<dbReference type="EMBL" id="UOFW01000055">
    <property type="protein sequence ID" value="VAX03595.1"/>
    <property type="molecule type" value="Genomic_DNA"/>
</dbReference>
<dbReference type="SMART" id="SM00829">
    <property type="entry name" value="PKS_ER"/>
    <property type="match status" value="1"/>
</dbReference>
<dbReference type="Pfam" id="PF00107">
    <property type="entry name" value="ADH_zinc_N"/>
    <property type="match status" value="1"/>
</dbReference>
<evidence type="ECO:0000313" key="4">
    <source>
        <dbReference type="EMBL" id="VAX03595.1"/>
    </source>
</evidence>
<accession>A0A3B1BBA5</accession>
<dbReference type="AlphaFoldDB" id="A0A3B1BBA5"/>
<dbReference type="InterPro" id="IPR020843">
    <property type="entry name" value="ER"/>
</dbReference>
<dbReference type="InterPro" id="IPR013154">
    <property type="entry name" value="ADH-like_N"/>
</dbReference>
<keyword evidence="2 4" id="KW-0560">Oxidoreductase</keyword>
<evidence type="ECO:0000256" key="2">
    <source>
        <dbReference type="ARBA" id="ARBA00023002"/>
    </source>
</evidence>
<dbReference type="GO" id="GO:0070402">
    <property type="term" value="F:NADPH binding"/>
    <property type="evidence" value="ECO:0007669"/>
    <property type="project" value="TreeGrafter"/>
</dbReference>
<reference evidence="4" key="1">
    <citation type="submission" date="2018-06" db="EMBL/GenBank/DDBJ databases">
        <authorList>
            <person name="Zhirakovskaya E."/>
        </authorList>
    </citation>
    <scope>NUCLEOTIDE SEQUENCE</scope>
</reference>
<dbReference type="Gene3D" id="3.90.180.10">
    <property type="entry name" value="Medium-chain alcohol dehydrogenases, catalytic domain"/>
    <property type="match status" value="1"/>
</dbReference>
<dbReference type="PANTHER" id="PTHR48106:SF8">
    <property type="entry name" value="OS02G0805600 PROTEIN"/>
    <property type="match status" value="1"/>
</dbReference>
<dbReference type="InterPro" id="IPR011032">
    <property type="entry name" value="GroES-like_sf"/>
</dbReference>
<dbReference type="EC" id="1.6.5.5" evidence="4"/>
<dbReference type="CDD" id="cd05276">
    <property type="entry name" value="p53_inducible_oxidoreductase"/>
    <property type="match status" value="1"/>
</dbReference>
<name>A0A3B1BBA5_9ZZZZ</name>
<dbReference type="PANTHER" id="PTHR48106">
    <property type="entry name" value="QUINONE OXIDOREDUCTASE PIG3-RELATED"/>
    <property type="match status" value="1"/>
</dbReference>
<proteinExistence type="predicted"/>
<keyword evidence="1" id="KW-0521">NADP</keyword>
<dbReference type="InterPro" id="IPR014189">
    <property type="entry name" value="Quinone_OxRdtase_PIG3"/>
</dbReference>
<evidence type="ECO:0000256" key="1">
    <source>
        <dbReference type="ARBA" id="ARBA00022857"/>
    </source>
</evidence>
<dbReference type="Pfam" id="PF08240">
    <property type="entry name" value="ADH_N"/>
    <property type="match status" value="1"/>
</dbReference>
<protein>
    <submittedName>
        <fullName evidence="4">Quinone oxidoreductase</fullName>
        <ecNumber evidence="4">1.6.5.5</ecNumber>
    </submittedName>
</protein>